<keyword evidence="2" id="KW-0614">Plasmid</keyword>
<dbReference type="EMBL" id="CP019313">
    <property type="protein sequence ID" value="APX14068.1"/>
    <property type="molecule type" value="Genomic_DNA"/>
</dbReference>
<organism evidence="2 3">
    <name type="scientific">Tateyamaria omphalii</name>
    <dbReference type="NCBI Taxonomy" id="299262"/>
    <lineage>
        <taxon>Bacteria</taxon>
        <taxon>Pseudomonadati</taxon>
        <taxon>Pseudomonadota</taxon>
        <taxon>Alphaproteobacteria</taxon>
        <taxon>Rhodobacterales</taxon>
        <taxon>Roseobacteraceae</taxon>
        <taxon>Tateyamaria</taxon>
    </lineage>
</organism>
<name>A0A1P8N1E2_9RHOB</name>
<evidence type="ECO:0000313" key="3">
    <source>
        <dbReference type="Proteomes" id="UP000186336"/>
    </source>
</evidence>
<geneLocation type="plasmid" evidence="2 3">
    <name>pDOK1-4-1</name>
</geneLocation>
<proteinExistence type="predicted"/>
<evidence type="ECO:0000256" key="1">
    <source>
        <dbReference type="SAM" id="Phobius"/>
    </source>
</evidence>
<keyword evidence="1" id="KW-0812">Transmembrane</keyword>
<keyword evidence="1" id="KW-0472">Membrane</keyword>
<keyword evidence="1" id="KW-1133">Transmembrane helix</keyword>
<dbReference type="KEGG" id="tom:BWR18_19425"/>
<evidence type="ECO:0000313" key="2">
    <source>
        <dbReference type="EMBL" id="APX14068.1"/>
    </source>
</evidence>
<protein>
    <submittedName>
        <fullName evidence="2">Uncharacterized protein</fullName>
    </submittedName>
</protein>
<feature type="transmembrane region" description="Helical" evidence="1">
    <location>
        <begin position="12"/>
        <end position="36"/>
    </location>
</feature>
<gene>
    <name evidence="2" type="ORF">BWR18_19425</name>
</gene>
<accession>A0A1P8N1E2</accession>
<reference evidence="2 3" key="1">
    <citation type="submission" date="2017-01" db="EMBL/GenBank/DDBJ databases">
        <title>Complete genome of Tateyamaria omphalii DOK1-4 isolated from seawater in Dokdo.</title>
        <authorList>
            <person name="Kim J.H."/>
            <person name="Chi W.-J."/>
        </authorList>
    </citation>
    <scope>NUCLEOTIDE SEQUENCE [LARGE SCALE GENOMIC DNA]</scope>
    <source>
        <strain evidence="2 3">DOK1-4</strain>
        <plasmid evidence="2 3">pDOK1-4-1</plasmid>
    </source>
</reference>
<sequence length="60" mass="6309">MAAQAYVGPGAGLTAIGTMIALIAALVLALVGFVWYPMKRMMRAKKAKADIQPTPSETES</sequence>
<keyword evidence="3" id="KW-1185">Reference proteome</keyword>
<dbReference type="Proteomes" id="UP000186336">
    <property type="component" value="Plasmid pDOK1-4-1"/>
</dbReference>
<dbReference type="AlphaFoldDB" id="A0A1P8N1E2"/>